<sequence>MSRMFIGSAIGIGIKIVNGLFIHSFSAIIKWVVRMILPQVAGSLISEILDAPFKASNMNVSPGQLKQVAIEHIRSEAWSLALQIGSSGCICYDYECCIHQKNKADNEEADRRKGSKEVRKSAPTTGGVKNPHRFKLALLLSVKSGSTRRSSVVAALQEVAEAYLVGLFEDTNLCAIHACQASHYHA</sequence>
<name>A0A835H841_9MAGN</name>
<dbReference type="GO" id="GO:0030527">
    <property type="term" value="F:structural constituent of chromatin"/>
    <property type="evidence" value="ECO:0007669"/>
    <property type="project" value="InterPro"/>
</dbReference>
<organism evidence="4 5">
    <name type="scientific">Coptis chinensis</name>
    <dbReference type="NCBI Taxonomy" id="261450"/>
    <lineage>
        <taxon>Eukaryota</taxon>
        <taxon>Viridiplantae</taxon>
        <taxon>Streptophyta</taxon>
        <taxon>Embryophyta</taxon>
        <taxon>Tracheophyta</taxon>
        <taxon>Spermatophyta</taxon>
        <taxon>Magnoliopsida</taxon>
        <taxon>Ranunculales</taxon>
        <taxon>Ranunculaceae</taxon>
        <taxon>Coptidoideae</taxon>
        <taxon>Coptis</taxon>
    </lineage>
</organism>
<dbReference type="Gene3D" id="1.10.20.10">
    <property type="entry name" value="Histone, subunit A"/>
    <property type="match status" value="1"/>
</dbReference>
<dbReference type="SUPFAM" id="SSF47113">
    <property type="entry name" value="Histone-fold"/>
    <property type="match status" value="1"/>
</dbReference>
<feature type="compositionally biased region" description="Basic and acidic residues" evidence="2">
    <location>
        <begin position="105"/>
        <end position="120"/>
    </location>
</feature>
<feature type="transmembrane region" description="Helical" evidence="3">
    <location>
        <begin position="12"/>
        <end position="33"/>
    </location>
</feature>
<proteinExistence type="inferred from homology"/>
<dbReference type="InterPro" id="IPR009072">
    <property type="entry name" value="Histone-fold"/>
</dbReference>
<dbReference type="GO" id="GO:0000786">
    <property type="term" value="C:nucleosome"/>
    <property type="evidence" value="ECO:0007669"/>
    <property type="project" value="InterPro"/>
</dbReference>
<dbReference type="Proteomes" id="UP000631114">
    <property type="component" value="Unassembled WGS sequence"/>
</dbReference>
<evidence type="ECO:0000313" key="5">
    <source>
        <dbReference type="Proteomes" id="UP000631114"/>
    </source>
</evidence>
<gene>
    <name evidence="4" type="ORF">IFM89_027284</name>
</gene>
<evidence type="ECO:0000256" key="1">
    <source>
        <dbReference type="ARBA" id="ARBA00010343"/>
    </source>
</evidence>
<comment type="similarity">
    <text evidence="1">Belongs to the histone H3 family.</text>
</comment>
<keyword evidence="3" id="KW-1133">Transmembrane helix</keyword>
<comment type="caution">
    <text evidence="4">The sequence shown here is derived from an EMBL/GenBank/DDBJ whole genome shotgun (WGS) entry which is preliminary data.</text>
</comment>
<accession>A0A835H841</accession>
<dbReference type="GO" id="GO:0046982">
    <property type="term" value="F:protein heterodimerization activity"/>
    <property type="evidence" value="ECO:0007669"/>
    <property type="project" value="InterPro"/>
</dbReference>
<dbReference type="InterPro" id="IPR000164">
    <property type="entry name" value="Histone_H3/CENP-A"/>
</dbReference>
<dbReference type="PANTHER" id="PTHR11426">
    <property type="entry name" value="HISTONE H3"/>
    <property type="match status" value="1"/>
</dbReference>
<keyword evidence="5" id="KW-1185">Reference proteome</keyword>
<dbReference type="EMBL" id="JADFTS010000008">
    <property type="protein sequence ID" value="KAF9594075.1"/>
    <property type="molecule type" value="Genomic_DNA"/>
</dbReference>
<evidence type="ECO:0000256" key="2">
    <source>
        <dbReference type="SAM" id="MobiDB-lite"/>
    </source>
</evidence>
<feature type="region of interest" description="Disordered" evidence="2">
    <location>
        <begin position="105"/>
        <end position="130"/>
    </location>
</feature>
<keyword evidence="3" id="KW-0812">Transmembrane</keyword>
<dbReference type="GO" id="GO:0003677">
    <property type="term" value="F:DNA binding"/>
    <property type="evidence" value="ECO:0007669"/>
    <property type="project" value="InterPro"/>
</dbReference>
<dbReference type="AlphaFoldDB" id="A0A835H841"/>
<reference evidence="4 5" key="1">
    <citation type="submission" date="2020-10" db="EMBL/GenBank/DDBJ databases">
        <title>The Coptis chinensis genome and diversification of protoberbering-type alkaloids.</title>
        <authorList>
            <person name="Wang B."/>
            <person name="Shu S."/>
            <person name="Song C."/>
            <person name="Liu Y."/>
        </authorList>
    </citation>
    <scope>NUCLEOTIDE SEQUENCE [LARGE SCALE GENOMIC DNA]</scope>
    <source>
        <strain evidence="4">HL-2020</strain>
        <tissue evidence="4">Leaf</tissue>
    </source>
</reference>
<protein>
    <recommendedName>
        <fullName evidence="6">Histone H2A/H2B/H3 domain-containing protein</fullName>
    </recommendedName>
</protein>
<evidence type="ECO:0000313" key="4">
    <source>
        <dbReference type="EMBL" id="KAF9594075.1"/>
    </source>
</evidence>
<evidence type="ECO:0000256" key="3">
    <source>
        <dbReference type="SAM" id="Phobius"/>
    </source>
</evidence>
<dbReference type="SMART" id="SM00428">
    <property type="entry name" value="H3"/>
    <property type="match status" value="1"/>
</dbReference>
<keyword evidence="3" id="KW-0472">Membrane</keyword>
<evidence type="ECO:0008006" key="6">
    <source>
        <dbReference type="Google" id="ProtNLM"/>
    </source>
</evidence>